<keyword evidence="4" id="KW-0808">Transferase</keyword>
<dbReference type="EMBL" id="QLLL01000003">
    <property type="protein sequence ID" value="RAJ06536.1"/>
    <property type="molecule type" value="Genomic_DNA"/>
</dbReference>
<evidence type="ECO:0000256" key="4">
    <source>
        <dbReference type="ARBA" id="ARBA00022679"/>
    </source>
</evidence>
<dbReference type="Gene3D" id="3.30.565.10">
    <property type="entry name" value="Histidine kinase-like ATPase, C-terminal domain"/>
    <property type="match status" value="1"/>
</dbReference>
<dbReference type="SUPFAM" id="SSF55874">
    <property type="entry name" value="ATPase domain of HSP90 chaperone/DNA topoisomerase II/histidine kinase"/>
    <property type="match status" value="1"/>
</dbReference>
<reference evidence="11 12" key="1">
    <citation type="submission" date="2018-06" db="EMBL/GenBank/DDBJ databases">
        <title>Genomic Encyclopedia of Archaeal and Bacterial Type Strains, Phase II (KMG-II): from individual species to whole genera.</title>
        <authorList>
            <person name="Goeker M."/>
        </authorList>
    </citation>
    <scope>NUCLEOTIDE SEQUENCE [LARGE SCALE GENOMIC DNA]</scope>
    <source>
        <strain evidence="11 12">DSM 23857</strain>
    </source>
</reference>
<dbReference type="EC" id="2.7.13.3" evidence="2"/>
<dbReference type="RefSeq" id="WP_111597148.1">
    <property type="nucleotide sequence ID" value="NZ_QLLL01000003.1"/>
</dbReference>
<dbReference type="GO" id="GO:0046983">
    <property type="term" value="F:protein dimerization activity"/>
    <property type="evidence" value="ECO:0007669"/>
    <property type="project" value="InterPro"/>
</dbReference>
<evidence type="ECO:0000256" key="2">
    <source>
        <dbReference type="ARBA" id="ARBA00012438"/>
    </source>
</evidence>
<dbReference type="OrthoDB" id="9806995at2"/>
<dbReference type="Gene3D" id="2.60.40.10">
    <property type="entry name" value="Immunoglobulins"/>
    <property type="match status" value="1"/>
</dbReference>
<comment type="catalytic activity">
    <reaction evidence="1">
        <text>ATP + protein L-histidine = ADP + protein N-phospho-L-histidine.</text>
        <dbReference type="EC" id="2.7.13.3"/>
    </reaction>
</comment>
<keyword evidence="3" id="KW-0597">Phosphoprotein</keyword>
<feature type="domain" description="Signal transduction histidine kinase subgroup 3 dimerisation and phosphoacceptor" evidence="10">
    <location>
        <begin position="803"/>
        <end position="856"/>
    </location>
</feature>
<dbReference type="SUPFAM" id="SSF50998">
    <property type="entry name" value="Quinoprotein alcohol dehydrogenase-like"/>
    <property type="match status" value="1"/>
</dbReference>
<dbReference type="PANTHER" id="PTHR24421">
    <property type="entry name" value="NITRATE/NITRITE SENSOR PROTEIN NARX-RELATED"/>
    <property type="match status" value="1"/>
</dbReference>
<protein>
    <recommendedName>
        <fullName evidence="2">histidine kinase</fullName>
        <ecNumber evidence="2">2.7.13.3</ecNumber>
    </recommendedName>
</protein>
<evidence type="ECO:0000256" key="6">
    <source>
        <dbReference type="ARBA" id="ARBA00022777"/>
    </source>
</evidence>
<dbReference type="InterPro" id="IPR015943">
    <property type="entry name" value="WD40/YVTN_repeat-like_dom_sf"/>
</dbReference>
<feature type="transmembrane region" description="Helical" evidence="9">
    <location>
        <begin position="771"/>
        <end position="793"/>
    </location>
</feature>
<keyword evidence="9" id="KW-0472">Membrane</keyword>
<evidence type="ECO:0000256" key="8">
    <source>
        <dbReference type="ARBA" id="ARBA00023012"/>
    </source>
</evidence>
<dbReference type="InterPro" id="IPR011047">
    <property type="entry name" value="Quinoprotein_ADH-like_sf"/>
</dbReference>
<keyword evidence="7" id="KW-0067">ATP-binding</keyword>
<dbReference type="Gene3D" id="1.20.5.1930">
    <property type="match status" value="1"/>
</dbReference>
<dbReference type="PANTHER" id="PTHR24421:SF10">
    <property type="entry name" value="NITRATE_NITRITE SENSOR PROTEIN NARQ"/>
    <property type="match status" value="1"/>
</dbReference>
<dbReference type="InterPro" id="IPR011712">
    <property type="entry name" value="Sig_transdc_His_kin_sub3_dim/P"/>
</dbReference>
<gene>
    <name evidence="11" type="ORF">LX64_01663</name>
</gene>
<dbReference type="InterPro" id="IPR050482">
    <property type="entry name" value="Sensor_HK_TwoCompSys"/>
</dbReference>
<dbReference type="Proteomes" id="UP000249547">
    <property type="component" value="Unassembled WGS sequence"/>
</dbReference>
<keyword evidence="9" id="KW-1133">Transmembrane helix</keyword>
<dbReference type="Gene3D" id="2.130.10.10">
    <property type="entry name" value="YVTN repeat-like/Quinoprotein amine dehydrogenase"/>
    <property type="match status" value="2"/>
</dbReference>
<dbReference type="InterPro" id="IPR013783">
    <property type="entry name" value="Ig-like_fold"/>
</dbReference>
<proteinExistence type="predicted"/>
<keyword evidence="8" id="KW-0902">Two-component regulatory system</keyword>
<keyword evidence="9" id="KW-0812">Transmembrane</keyword>
<evidence type="ECO:0000313" key="12">
    <source>
        <dbReference type="Proteomes" id="UP000249547"/>
    </source>
</evidence>
<sequence length="994" mass="113151">MIRFFLFCICLFPQILYANNGFSFRYVDMPLALRDGNIKRTVADRKGILWFSTSDGLNRYDGNHVLHFDLVSKPNIVNNNITTLFPGKDDVLWVGTTNGITKFDLRSWTTQHFLLPDQNGNARRLFVRDICEDPKGRVYICTDDAMIYTIEKGELKLVMDLSKVQTPSKGQASLNGVFMPYPGELWALLRGRLLRLKGEGLDYKVEDWYEMPTIKGNISRSVYFSNSGDVLFFAEKSGLYHFHIPSGHLAKVGTEADSGVHKNRDHFIPINDTLVGILANRVGVYTYNVKTRQLGPLMEDIAGNFARNRVMTTYSADGKTYLTSSNGIMVMEASRSPFRNILERSINETNLQSIRSIYQVNANKLYLGSYRDGFLQYNLETSERTIIMNKFVYSMLRWDDNRLLLATEGDGLQWLDTRTDKVTKLAIDTTQALYQSGALNDFTVSLCRESDSTVWVGSYFGVCLLNVYTGKATIPWQSAAGKPLNRSRVFDIYASGRLRFFSSMEGAFVYDTENGRLEQLLMHMPGGYSMLSIYFIRKVGQEYWLGTNGRGLLVLNERLELMREKNTSNGLAGNAAFSFSQVGVNVFIGTNLGLTALNLQNQREKNYYTIDHLPSNEFNHSATFTYGNIVYLGTINGITSFNVNDLQQYRASKQQTNFSFTSFILGNSHGLQQLDNLPYQPLQQLEVPAGTRYFSIRFGSIDDALAQQTFYYRLHETDSWQEIGRYREISFAGIQPGYYNLQVATSLPGENIFHILAAMPLHILPNFYDTWWFRLACVLCIPLIAFLVFRYRVKQMKKEQKLRTQIAGDLHDEVGSTLTRIYFQADLFSMRSNDKASFQQIASASKDALGLMSDLVWSIDARFDTAHDLVARLRDYVTNLQDELETDCTLEIAGNFENRELSQATRQNFFLIFKEAINNAARYSTGCPIKITLQFCDHIQLSVQNNYDATHQKMKNYQGGQGLQYMQIRAAKMKGDLRVDANGQVFIVKLSAPF</sequence>
<dbReference type="InterPro" id="IPR011110">
    <property type="entry name" value="Reg_prop"/>
</dbReference>
<organism evidence="11 12">
    <name type="scientific">Chitinophaga skermanii</name>
    <dbReference type="NCBI Taxonomy" id="331697"/>
    <lineage>
        <taxon>Bacteria</taxon>
        <taxon>Pseudomonadati</taxon>
        <taxon>Bacteroidota</taxon>
        <taxon>Chitinophagia</taxon>
        <taxon>Chitinophagales</taxon>
        <taxon>Chitinophagaceae</taxon>
        <taxon>Chitinophaga</taxon>
    </lineage>
</organism>
<evidence type="ECO:0000256" key="7">
    <source>
        <dbReference type="ARBA" id="ARBA00022840"/>
    </source>
</evidence>
<dbReference type="AlphaFoldDB" id="A0A327QPH9"/>
<dbReference type="Pfam" id="PF07730">
    <property type="entry name" value="HisKA_3"/>
    <property type="match status" value="1"/>
</dbReference>
<dbReference type="GO" id="GO:0005524">
    <property type="term" value="F:ATP binding"/>
    <property type="evidence" value="ECO:0007669"/>
    <property type="project" value="UniProtKB-KW"/>
</dbReference>
<dbReference type="GO" id="GO:0016020">
    <property type="term" value="C:membrane"/>
    <property type="evidence" value="ECO:0007669"/>
    <property type="project" value="InterPro"/>
</dbReference>
<dbReference type="GO" id="GO:0000155">
    <property type="term" value="F:phosphorelay sensor kinase activity"/>
    <property type="evidence" value="ECO:0007669"/>
    <property type="project" value="InterPro"/>
</dbReference>
<evidence type="ECO:0000256" key="1">
    <source>
        <dbReference type="ARBA" id="ARBA00000085"/>
    </source>
</evidence>
<keyword evidence="12" id="KW-1185">Reference proteome</keyword>
<keyword evidence="5" id="KW-0547">Nucleotide-binding</keyword>
<keyword evidence="6" id="KW-0418">Kinase</keyword>
<name>A0A327QPH9_9BACT</name>
<evidence type="ECO:0000256" key="5">
    <source>
        <dbReference type="ARBA" id="ARBA00022741"/>
    </source>
</evidence>
<dbReference type="Pfam" id="PF07494">
    <property type="entry name" value="Reg_prop"/>
    <property type="match status" value="1"/>
</dbReference>
<evidence type="ECO:0000313" key="11">
    <source>
        <dbReference type="EMBL" id="RAJ06536.1"/>
    </source>
</evidence>
<evidence type="ECO:0000256" key="3">
    <source>
        <dbReference type="ARBA" id="ARBA00022553"/>
    </source>
</evidence>
<evidence type="ECO:0000259" key="10">
    <source>
        <dbReference type="Pfam" id="PF07730"/>
    </source>
</evidence>
<comment type="caution">
    <text evidence="11">The sequence shown here is derived from an EMBL/GenBank/DDBJ whole genome shotgun (WGS) entry which is preliminary data.</text>
</comment>
<dbReference type="InterPro" id="IPR036890">
    <property type="entry name" value="HATPase_C_sf"/>
</dbReference>
<accession>A0A327QPH9</accession>
<evidence type="ECO:0000256" key="9">
    <source>
        <dbReference type="SAM" id="Phobius"/>
    </source>
</evidence>